<dbReference type="InterPro" id="IPR014729">
    <property type="entry name" value="Rossmann-like_a/b/a_fold"/>
</dbReference>
<feature type="domain" description="Methionyl/Valyl/Leucyl/Isoleucyl-tRNA synthetase anticodon-binding" evidence="13">
    <location>
        <begin position="763"/>
        <end position="861"/>
    </location>
</feature>
<dbReference type="VEuPathDB" id="FungiDB:LELG_04914"/>
<evidence type="ECO:0000256" key="4">
    <source>
        <dbReference type="ARBA" id="ARBA00022598"/>
    </source>
</evidence>
<dbReference type="GO" id="GO:0032543">
    <property type="term" value="P:mitochondrial translation"/>
    <property type="evidence" value="ECO:0007669"/>
    <property type="project" value="TreeGrafter"/>
</dbReference>
<dbReference type="Proteomes" id="UP000001996">
    <property type="component" value="Unassembled WGS sequence"/>
</dbReference>
<dbReference type="GO" id="GO:0006429">
    <property type="term" value="P:leucyl-tRNA aminoacylation"/>
    <property type="evidence" value="ECO:0007669"/>
    <property type="project" value="InterPro"/>
</dbReference>
<dbReference type="EC" id="6.1.1.4" evidence="3"/>
<comment type="catalytic activity">
    <reaction evidence="10">
        <text>tRNA(Leu) + L-leucine + ATP = L-leucyl-tRNA(Leu) + AMP + diphosphate</text>
        <dbReference type="Rhea" id="RHEA:11688"/>
        <dbReference type="Rhea" id="RHEA-COMP:9613"/>
        <dbReference type="Rhea" id="RHEA-COMP:9622"/>
        <dbReference type="ChEBI" id="CHEBI:30616"/>
        <dbReference type="ChEBI" id="CHEBI:33019"/>
        <dbReference type="ChEBI" id="CHEBI:57427"/>
        <dbReference type="ChEBI" id="CHEBI:78442"/>
        <dbReference type="ChEBI" id="CHEBI:78494"/>
        <dbReference type="ChEBI" id="CHEBI:456215"/>
        <dbReference type="EC" id="6.1.1.4"/>
    </reaction>
</comment>
<dbReference type="PANTHER" id="PTHR43740:SF2">
    <property type="entry name" value="LEUCINE--TRNA LIGASE, MITOCHONDRIAL"/>
    <property type="match status" value="1"/>
</dbReference>
<evidence type="ECO:0000256" key="11">
    <source>
        <dbReference type="RuleBase" id="RU363035"/>
    </source>
</evidence>
<dbReference type="Gene3D" id="3.40.50.620">
    <property type="entry name" value="HUPs"/>
    <property type="match status" value="2"/>
</dbReference>
<feature type="domain" description="Leucyl-tRNA synthetase editing" evidence="15">
    <location>
        <begin position="255"/>
        <end position="445"/>
    </location>
</feature>
<dbReference type="FunCoup" id="A5E5M5">
    <property type="interactions" value="510"/>
</dbReference>
<sequence length="930" mass="105620">MIRRHVKVLSVGIQNVTQVVKRMASSDVPRFEFKDLDDKWRKQWLLDKEVKSFQGSHRSDHLKEKKDFYSLVMFPYPSGKLHLGHLRVYTISDVIARYKKMQGFNVINPMGWDAFGLPAENAAVERGIDPAIWTEQNIATMKEQMQCFLADFDWDREISTCSPEYYKWTQKIFLMLFEKGLAYQKEAEINWDPIDKTVLANEQVDSEGRSWRSGALVEKKFLKQWFIGITKYADRLVDDLKDLEGWPQHVKTMQKNWIGRSKGLQIDFPISEGNPLSVYTTRPETVFCAQFIAISLNHPLVLARSRTDGNLARFLKECKNAELDSKIGYKLPDLKASIPINTDNSKRTKFDIPIYVAPYVLNEYGSGAVMGCPGHDRRDFEFWSLHEPSKQITQVMGPETGETEIPYEPKVGIMQDRTTLVKSGLDSLGSYTGISADKARSRVSQAVASLGVGKESTNYRLKDWLISRQRYWGAPIPIIHCESCGPVVVPDSQLPVLLPKVEQHHFEKGNPLENVESFVSCTCPSCGSKKARRETDTMDTFMDSSWYFLRYLDPHNSKELISREAGQSMPVDLYIGGVEHAILHLLYSRFIAKFLNDEGVWKGKFTKDEPIVRLITQGMVHGKTYIDPQSERFLKPEELDFGNPKAPVIKQTGKHPKVTFEKMSKSKHNGADPQECIQKYGADATRAQILFLAPVSDTLQWDEKQILGVDRWLRKVFKLADSFPLLADEMRQTSNSDAIAKVELQFTGSKESLELGDREVTVYNEVQNLVKSINLSLNDVYSLNTVVSDLMKITNAITKVLGPNGCNVNPVLVDELYRTLLICMAPVTPVTAEECWFRINNSGKGNCTRGTVFDEEFPTGKVLKTRRGKFNVIINGRPRGSIVTDQNLLEQSEEQLLKTLRLNRDFSKHLGGDIRKIITKKGLVSIVTLA</sequence>
<dbReference type="Pfam" id="PF00133">
    <property type="entry name" value="tRNA-synt_1"/>
    <property type="match status" value="2"/>
</dbReference>
<dbReference type="GO" id="GO:0005759">
    <property type="term" value="C:mitochondrial matrix"/>
    <property type="evidence" value="ECO:0007669"/>
    <property type="project" value="UniProtKB-SubCell"/>
</dbReference>
<dbReference type="OrthoDB" id="15954at2759"/>
<dbReference type="FunFam" id="3.40.50.620:FF:000003">
    <property type="entry name" value="Leucine--tRNA ligase"/>
    <property type="match status" value="1"/>
</dbReference>
<dbReference type="InterPro" id="IPR015413">
    <property type="entry name" value="Methionyl/Leucyl_tRNA_Synth"/>
</dbReference>
<keyword evidence="8 11" id="KW-0030">Aminoacyl-tRNA synthetase</keyword>
<dbReference type="CDD" id="cd00812">
    <property type="entry name" value="LeuRS_core"/>
    <property type="match status" value="1"/>
</dbReference>
<dbReference type="InParanoid" id="A5E5M5"/>
<dbReference type="Pfam" id="PF09334">
    <property type="entry name" value="tRNA-synt_1g"/>
    <property type="match status" value="1"/>
</dbReference>
<dbReference type="InterPro" id="IPR013155">
    <property type="entry name" value="M/V/L/I-tRNA-synth_anticd-bd"/>
</dbReference>
<evidence type="ECO:0000313" key="17">
    <source>
        <dbReference type="Proteomes" id="UP000001996"/>
    </source>
</evidence>
<comment type="subcellular location">
    <subcellularLocation>
        <location evidence="1">Mitochondrion matrix</location>
    </subcellularLocation>
</comment>
<dbReference type="InterPro" id="IPR009080">
    <property type="entry name" value="tRNAsynth_Ia_anticodon-bd"/>
</dbReference>
<protein>
    <recommendedName>
        <fullName evidence="3">leucine--tRNA ligase</fullName>
        <ecNumber evidence="3">6.1.1.4</ecNumber>
    </recommendedName>
    <alternativeName>
        <fullName evidence="9">Leucyl-tRNA synthetase</fullName>
    </alternativeName>
</protein>
<dbReference type="HOGENOM" id="CLU_004427_0_0_1"/>
<evidence type="ECO:0000256" key="2">
    <source>
        <dbReference type="ARBA" id="ARBA00005594"/>
    </source>
</evidence>
<dbReference type="HAMAP" id="MF_00049_B">
    <property type="entry name" value="Leu_tRNA_synth_B"/>
    <property type="match status" value="1"/>
</dbReference>
<evidence type="ECO:0000259" key="15">
    <source>
        <dbReference type="Pfam" id="PF13603"/>
    </source>
</evidence>
<evidence type="ECO:0000256" key="8">
    <source>
        <dbReference type="ARBA" id="ARBA00023146"/>
    </source>
</evidence>
<reference evidence="16 17" key="1">
    <citation type="journal article" date="2009" name="Nature">
        <title>Evolution of pathogenicity and sexual reproduction in eight Candida genomes.</title>
        <authorList>
            <person name="Butler G."/>
            <person name="Rasmussen M.D."/>
            <person name="Lin M.F."/>
            <person name="Santos M.A."/>
            <person name="Sakthikumar S."/>
            <person name="Munro C.A."/>
            <person name="Rheinbay E."/>
            <person name="Grabherr M."/>
            <person name="Forche A."/>
            <person name="Reedy J.L."/>
            <person name="Agrafioti I."/>
            <person name="Arnaud M.B."/>
            <person name="Bates S."/>
            <person name="Brown A.J."/>
            <person name="Brunke S."/>
            <person name="Costanzo M.C."/>
            <person name="Fitzpatrick D.A."/>
            <person name="de Groot P.W."/>
            <person name="Harris D."/>
            <person name="Hoyer L.L."/>
            <person name="Hube B."/>
            <person name="Klis F.M."/>
            <person name="Kodira C."/>
            <person name="Lennard N."/>
            <person name="Logue M.E."/>
            <person name="Martin R."/>
            <person name="Neiman A.M."/>
            <person name="Nikolaou E."/>
            <person name="Quail M.A."/>
            <person name="Quinn J."/>
            <person name="Santos M.C."/>
            <person name="Schmitzberger F.F."/>
            <person name="Sherlock G."/>
            <person name="Shah P."/>
            <person name="Silverstein K.A."/>
            <person name="Skrzypek M.S."/>
            <person name="Soll D."/>
            <person name="Staggs R."/>
            <person name="Stansfield I."/>
            <person name="Stumpf M.P."/>
            <person name="Sudbery P.E."/>
            <person name="Srikantha T."/>
            <person name="Zeng Q."/>
            <person name="Berman J."/>
            <person name="Berriman M."/>
            <person name="Heitman J."/>
            <person name="Gow N.A."/>
            <person name="Lorenz M.C."/>
            <person name="Birren B.W."/>
            <person name="Kellis M."/>
            <person name="Cuomo C.A."/>
        </authorList>
    </citation>
    <scope>NUCLEOTIDE SEQUENCE [LARGE SCALE GENOMIC DNA]</scope>
    <source>
        <strain evidence="17">ATCC 11503 / BCRC 21390 / CBS 2605 / JCM 1781 / NBRC 1676 / NRRL YB-4239</strain>
    </source>
</reference>
<dbReference type="EMBL" id="CH981530">
    <property type="protein sequence ID" value="EDK46733.1"/>
    <property type="molecule type" value="Genomic_DNA"/>
</dbReference>
<keyword evidence="7 11" id="KW-0648">Protein biosynthesis</keyword>
<dbReference type="InterPro" id="IPR002302">
    <property type="entry name" value="Leu-tRNA-ligase"/>
</dbReference>
<dbReference type="PROSITE" id="PS00178">
    <property type="entry name" value="AA_TRNA_LIGASE_I"/>
    <property type="match status" value="1"/>
</dbReference>
<dbReference type="PANTHER" id="PTHR43740">
    <property type="entry name" value="LEUCYL-TRNA SYNTHETASE"/>
    <property type="match status" value="1"/>
</dbReference>
<dbReference type="InterPro" id="IPR001412">
    <property type="entry name" value="aa-tRNA-synth_I_CS"/>
</dbReference>
<name>A5E5M5_LODEL</name>
<accession>A5E5M5</accession>
<evidence type="ECO:0000259" key="12">
    <source>
        <dbReference type="Pfam" id="PF00133"/>
    </source>
</evidence>
<feature type="domain" description="Aminoacyl-tRNA synthetase class Ia" evidence="12">
    <location>
        <begin position="461"/>
        <end position="582"/>
    </location>
</feature>
<keyword evidence="5 11" id="KW-0547">Nucleotide-binding</keyword>
<dbReference type="KEGG" id="lel:PVL30_005653"/>
<evidence type="ECO:0000256" key="5">
    <source>
        <dbReference type="ARBA" id="ARBA00022741"/>
    </source>
</evidence>
<dbReference type="STRING" id="379508.A5E5M5"/>
<organism evidence="16 17">
    <name type="scientific">Lodderomyces elongisporus (strain ATCC 11503 / CBS 2605 / JCM 1781 / NBRC 1676 / NRRL YB-4239)</name>
    <name type="common">Yeast</name>
    <name type="synonym">Saccharomyces elongisporus</name>
    <dbReference type="NCBI Taxonomy" id="379508"/>
    <lineage>
        <taxon>Eukaryota</taxon>
        <taxon>Fungi</taxon>
        <taxon>Dikarya</taxon>
        <taxon>Ascomycota</taxon>
        <taxon>Saccharomycotina</taxon>
        <taxon>Pichiomycetes</taxon>
        <taxon>Debaryomycetaceae</taxon>
        <taxon>Candida/Lodderomyces clade</taxon>
        <taxon>Lodderomyces</taxon>
    </lineage>
</organism>
<keyword evidence="17" id="KW-1185">Reference proteome</keyword>
<evidence type="ECO:0000256" key="10">
    <source>
        <dbReference type="ARBA" id="ARBA00047469"/>
    </source>
</evidence>
<gene>
    <name evidence="16" type="ORF">LELG_04914</name>
</gene>
<dbReference type="InterPro" id="IPR009008">
    <property type="entry name" value="Val/Leu/Ile-tRNA-synth_edit"/>
</dbReference>
<proteinExistence type="inferred from homology"/>
<dbReference type="FunFam" id="1.10.730.10:FF:000002">
    <property type="entry name" value="Leucine--tRNA ligase"/>
    <property type="match status" value="1"/>
</dbReference>
<dbReference type="AlphaFoldDB" id="A5E5M5"/>
<dbReference type="InterPro" id="IPR025709">
    <property type="entry name" value="Leu_tRNA-synth_edit"/>
</dbReference>
<dbReference type="FunFam" id="3.40.50.620:FF:000100">
    <property type="entry name" value="probable leucine--tRNA ligase, mitochondrial"/>
    <property type="match status" value="1"/>
</dbReference>
<keyword evidence="6 11" id="KW-0067">ATP-binding</keyword>
<dbReference type="Pfam" id="PF13603">
    <property type="entry name" value="tRNA-synt_1_2"/>
    <property type="match status" value="1"/>
</dbReference>
<dbReference type="Pfam" id="PF08264">
    <property type="entry name" value="Anticodon_1"/>
    <property type="match status" value="1"/>
</dbReference>
<dbReference type="NCBIfam" id="TIGR00396">
    <property type="entry name" value="leuS_bact"/>
    <property type="match status" value="1"/>
</dbReference>
<evidence type="ECO:0000313" key="16">
    <source>
        <dbReference type="EMBL" id="EDK46733.1"/>
    </source>
</evidence>
<dbReference type="PRINTS" id="PR00985">
    <property type="entry name" value="TRNASYNTHLEU"/>
</dbReference>
<dbReference type="GO" id="GO:0004823">
    <property type="term" value="F:leucine-tRNA ligase activity"/>
    <property type="evidence" value="ECO:0007669"/>
    <property type="project" value="UniProtKB-EC"/>
</dbReference>
<keyword evidence="4 11" id="KW-0436">Ligase</keyword>
<evidence type="ECO:0000259" key="13">
    <source>
        <dbReference type="Pfam" id="PF08264"/>
    </source>
</evidence>
<feature type="domain" description="Methionyl/Leucyl tRNA synthetase" evidence="14">
    <location>
        <begin position="74"/>
        <end position="206"/>
    </location>
</feature>
<dbReference type="GO" id="GO:0002161">
    <property type="term" value="F:aminoacyl-tRNA deacylase activity"/>
    <property type="evidence" value="ECO:0007669"/>
    <property type="project" value="InterPro"/>
</dbReference>
<dbReference type="eggNOG" id="KOG0435">
    <property type="taxonomic scope" value="Eukaryota"/>
</dbReference>
<evidence type="ECO:0000256" key="3">
    <source>
        <dbReference type="ARBA" id="ARBA00013164"/>
    </source>
</evidence>
<dbReference type="SUPFAM" id="SSF50677">
    <property type="entry name" value="ValRS/IleRS/LeuRS editing domain"/>
    <property type="match status" value="1"/>
</dbReference>
<evidence type="ECO:0000256" key="7">
    <source>
        <dbReference type="ARBA" id="ARBA00022917"/>
    </source>
</evidence>
<dbReference type="InterPro" id="IPR002300">
    <property type="entry name" value="aa-tRNA-synth_Ia"/>
</dbReference>
<evidence type="ECO:0000256" key="9">
    <source>
        <dbReference type="ARBA" id="ARBA00030520"/>
    </source>
</evidence>
<dbReference type="GO" id="GO:0005524">
    <property type="term" value="F:ATP binding"/>
    <property type="evidence" value="ECO:0007669"/>
    <property type="project" value="UniProtKB-KW"/>
</dbReference>
<dbReference type="SUPFAM" id="SSF52374">
    <property type="entry name" value="Nucleotidylyl transferase"/>
    <property type="match status" value="1"/>
</dbReference>
<dbReference type="OMA" id="GIEHACM"/>
<evidence type="ECO:0000256" key="6">
    <source>
        <dbReference type="ARBA" id="ARBA00022840"/>
    </source>
</evidence>
<feature type="domain" description="Aminoacyl-tRNA synthetase class Ia" evidence="12">
    <location>
        <begin position="662"/>
        <end position="701"/>
    </location>
</feature>
<dbReference type="GeneID" id="5231138"/>
<dbReference type="Gene3D" id="1.10.730.10">
    <property type="entry name" value="Isoleucyl-tRNA Synthetase, Domain 1"/>
    <property type="match status" value="2"/>
</dbReference>
<dbReference type="SUPFAM" id="SSF47323">
    <property type="entry name" value="Anticodon-binding domain of a subclass of class I aminoacyl-tRNA synthetases"/>
    <property type="match status" value="1"/>
</dbReference>
<evidence type="ECO:0000259" key="14">
    <source>
        <dbReference type="Pfam" id="PF09334"/>
    </source>
</evidence>
<comment type="similarity">
    <text evidence="2 11">Belongs to the class-I aminoacyl-tRNA synthetase family.</text>
</comment>
<evidence type="ECO:0000256" key="1">
    <source>
        <dbReference type="ARBA" id="ARBA00004305"/>
    </source>
</evidence>